<comment type="caution">
    <text evidence="1">The sequence shown here is derived from an EMBL/GenBank/DDBJ whole genome shotgun (WGS) entry which is preliminary data.</text>
</comment>
<organism evidence="1 2">
    <name type="scientific">Syncephalastrum racemosum</name>
    <name type="common">Filamentous fungus</name>
    <dbReference type="NCBI Taxonomy" id="13706"/>
    <lineage>
        <taxon>Eukaryota</taxon>
        <taxon>Fungi</taxon>
        <taxon>Fungi incertae sedis</taxon>
        <taxon>Mucoromycota</taxon>
        <taxon>Mucoromycotina</taxon>
        <taxon>Mucoromycetes</taxon>
        <taxon>Mucorales</taxon>
        <taxon>Syncephalastraceae</taxon>
        <taxon>Syncephalastrum</taxon>
    </lineage>
</organism>
<evidence type="ECO:0000313" key="1">
    <source>
        <dbReference type="EMBL" id="ORZ02770.1"/>
    </source>
</evidence>
<sequence>MPSQKAYYQQKMLPKSINGFRKQYKRTENEWSVFLAQISLRAAQKRPSQRKASISTMAWDTSVRRRTLQNLCNPQNRNKLIVCWKQHWTWRKICLLCRKFYQSCTGCRSLPSVYTFSESQLSPMLNRIDPAKSDYKAYRNATDDEEEKSAVRFILDIGIKAVHHKGDITLIDRPYAYR</sequence>
<name>A0A1X2HT69_SYNRA</name>
<gene>
    <name evidence="1" type="ORF">BCR43DRAFT_23310</name>
</gene>
<dbReference type="AlphaFoldDB" id="A0A1X2HT69"/>
<accession>A0A1X2HT69</accession>
<dbReference type="InParanoid" id="A0A1X2HT69"/>
<protein>
    <submittedName>
        <fullName evidence="1">Uncharacterized protein</fullName>
    </submittedName>
</protein>
<reference evidence="1 2" key="1">
    <citation type="submission" date="2016-07" db="EMBL/GenBank/DDBJ databases">
        <title>Pervasive Adenine N6-methylation of Active Genes in Fungi.</title>
        <authorList>
            <consortium name="DOE Joint Genome Institute"/>
            <person name="Mondo S.J."/>
            <person name="Dannebaum R.O."/>
            <person name="Kuo R.C."/>
            <person name="Labutti K."/>
            <person name="Haridas S."/>
            <person name="Kuo A."/>
            <person name="Salamov A."/>
            <person name="Ahrendt S.R."/>
            <person name="Lipzen A."/>
            <person name="Sullivan W."/>
            <person name="Andreopoulos W.B."/>
            <person name="Clum A."/>
            <person name="Lindquist E."/>
            <person name="Daum C."/>
            <person name="Ramamoorthy G.K."/>
            <person name="Gryganskyi A."/>
            <person name="Culley D."/>
            <person name="Magnuson J.K."/>
            <person name="James T.Y."/>
            <person name="O'Malley M.A."/>
            <person name="Stajich J.E."/>
            <person name="Spatafora J.W."/>
            <person name="Visel A."/>
            <person name="Grigoriev I.V."/>
        </authorList>
    </citation>
    <scope>NUCLEOTIDE SEQUENCE [LARGE SCALE GENOMIC DNA]</scope>
    <source>
        <strain evidence="1 2">NRRL 2496</strain>
    </source>
</reference>
<proteinExistence type="predicted"/>
<dbReference type="Proteomes" id="UP000242180">
    <property type="component" value="Unassembled WGS sequence"/>
</dbReference>
<evidence type="ECO:0000313" key="2">
    <source>
        <dbReference type="Proteomes" id="UP000242180"/>
    </source>
</evidence>
<keyword evidence="2" id="KW-1185">Reference proteome</keyword>
<dbReference type="EMBL" id="MCGN01000001">
    <property type="protein sequence ID" value="ORZ02770.1"/>
    <property type="molecule type" value="Genomic_DNA"/>
</dbReference>